<keyword evidence="7" id="KW-1185">Reference proteome</keyword>
<evidence type="ECO:0000256" key="1">
    <source>
        <dbReference type="ARBA" id="ARBA00022512"/>
    </source>
</evidence>
<feature type="signal peptide" evidence="4">
    <location>
        <begin position="1"/>
        <end position="28"/>
    </location>
</feature>
<dbReference type="PROSITE" id="PS51884">
    <property type="entry name" value="CHAPLIN"/>
    <property type="match status" value="1"/>
</dbReference>
<sequence>MLKKLAATGVLGFAVTGAALIAAAPANADIVTSGAGGVLSGNQIPVTANVPVNVCGNSTQVLTAVGLAGAGCKGGAAVVYPRPYGY</sequence>
<dbReference type="Pfam" id="PF03777">
    <property type="entry name" value="ChpA-C"/>
    <property type="match status" value="1"/>
</dbReference>
<evidence type="ECO:0000256" key="2">
    <source>
        <dbReference type="ARBA" id="ARBA00022889"/>
    </source>
</evidence>
<evidence type="ECO:0000256" key="4">
    <source>
        <dbReference type="SAM" id="SignalP"/>
    </source>
</evidence>
<dbReference type="InterPro" id="IPR005528">
    <property type="entry name" value="ChpA-H"/>
</dbReference>
<dbReference type="Proteomes" id="UP001500683">
    <property type="component" value="Unassembled WGS sequence"/>
</dbReference>
<comment type="caution">
    <text evidence="6">The sequence shown here is derived from an EMBL/GenBank/DDBJ whole genome shotgun (WGS) entry which is preliminary data.</text>
</comment>
<keyword evidence="1" id="KW-0134">Cell wall</keyword>
<evidence type="ECO:0000313" key="6">
    <source>
        <dbReference type="EMBL" id="GAA4077605.1"/>
    </source>
</evidence>
<dbReference type="RefSeq" id="WP_344949195.1">
    <property type="nucleotide sequence ID" value="NZ_BAAAZG010000025.1"/>
</dbReference>
<feature type="domain" description="Chaplin" evidence="5">
    <location>
        <begin position="35"/>
        <end position="75"/>
    </location>
</feature>
<keyword evidence="2" id="KW-0130">Cell adhesion</keyword>
<name>A0ABP7VYZ5_9ACTN</name>
<gene>
    <name evidence="6" type="ORF">GCM10022214_39190</name>
</gene>
<evidence type="ECO:0000256" key="3">
    <source>
        <dbReference type="ARBA" id="ARBA00023087"/>
    </source>
</evidence>
<keyword evidence="3" id="KW-0034">Amyloid</keyword>
<organism evidence="6 7">
    <name type="scientific">Actinomadura miaoliensis</name>
    <dbReference type="NCBI Taxonomy" id="430685"/>
    <lineage>
        <taxon>Bacteria</taxon>
        <taxon>Bacillati</taxon>
        <taxon>Actinomycetota</taxon>
        <taxon>Actinomycetes</taxon>
        <taxon>Streptosporangiales</taxon>
        <taxon>Thermomonosporaceae</taxon>
        <taxon>Actinomadura</taxon>
    </lineage>
</organism>
<proteinExistence type="predicted"/>
<feature type="chain" id="PRO_5045745824" description="Chaplin domain-containing protein" evidence="4">
    <location>
        <begin position="29"/>
        <end position="86"/>
    </location>
</feature>
<keyword evidence="1" id="KW-0964">Secreted</keyword>
<evidence type="ECO:0000313" key="7">
    <source>
        <dbReference type="Proteomes" id="UP001500683"/>
    </source>
</evidence>
<accession>A0ABP7VYZ5</accession>
<protein>
    <recommendedName>
        <fullName evidence="5">Chaplin domain-containing protein</fullName>
    </recommendedName>
</protein>
<keyword evidence="4" id="KW-0732">Signal</keyword>
<evidence type="ECO:0000259" key="5">
    <source>
        <dbReference type="PROSITE" id="PS51884"/>
    </source>
</evidence>
<dbReference type="EMBL" id="BAAAZG010000025">
    <property type="protein sequence ID" value="GAA4077605.1"/>
    <property type="molecule type" value="Genomic_DNA"/>
</dbReference>
<reference evidence="7" key="1">
    <citation type="journal article" date="2019" name="Int. J. Syst. Evol. Microbiol.">
        <title>The Global Catalogue of Microorganisms (GCM) 10K type strain sequencing project: providing services to taxonomists for standard genome sequencing and annotation.</title>
        <authorList>
            <consortium name="The Broad Institute Genomics Platform"/>
            <consortium name="The Broad Institute Genome Sequencing Center for Infectious Disease"/>
            <person name="Wu L."/>
            <person name="Ma J."/>
        </authorList>
    </citation>
    <scope>NUCLEOTIDE SEQUENCE [LARGE SCALE GENOMIC DNA]</scope>
    <source>
        <strain evidence="7">JCM 16702</strain>
    </source>
</reference>